<feature type="region of interest" description="Disordered" evidence="1">
    <location>
        <begin position="1"/>
        <end position="42"/>
    </location>
</feature>
<dbReference type="EMBL" id="CYGV01001079">
    <property type="protein sequence ID" value="CUA70021.1"/>
    <property type="molecule type" value="Genomic_DNA"/>
</dbReference>
<protein>
    <submittedName>
        <fullName evidence="2">Uncharacterized protein</fullName>
    </submittedName>
</protein>
<proteinExistence type="predicted"/>
<gene>
    <name evidence="2" type="ORF">RSOLAG22IIIB_08860</name>
</gene>
<dbReference type="Proteomes" id="UP000044841">
    <property type="component" value="Unassembled WGS sequence"/>
</dbReference>
<name>A0A0K6FUZ7_9AGAM</name>
<reference evidence="2 3" key="1">
    <citation type="submission" date="2015-07" db="EMBL/GenBank/DDBJ databases">
        <authorList>
            <person name="Noorani M."/>
        </authorList>
    </citation>
    <scope>NUCLEOTIDE SEQUENCE [LARGE SCALE GENOMIC DNA]</scope>
    <source>
        <strain evidence="2">BBA 69670</strain>
    </source>
</reference>
<sequence>MSKSLKDALSRTKDKWKERLNVKSRNPSPTPPTGPIPEPSTTLVPVAGLSSTTQAADRITVSVDNDPLLVPTPDGVDPAGRSVVWPAVRTLLAVLESSSDAFNPLKSAINGLNECIDIYERAAKGRKDYDELRDKLGKLLEDLATHIAQPMNQMMTNSVKLLCSRIEAELKDVEAKEARNIGGRLIEAMDTQDEILECYRRIHGHLERLILNADLSLMSMSWSIKQMISEQATVNSRDQP</sequence>
<evidence type="ECO:0000256" key="1">
    <source>
        <dbReference type="SAM" id="MobiDB-lite"/>
    </source>
</evidence>
<keyword evidence="3" id="KW-1185">Reference proteome</keyword>
<organism evidence="2 3">
    <name type="scientific">Rhizoctonia solani</name>
    <dbReference type="NCBI Taxonomy" id="456999"/>
    <lineage>
        <taxon>Eukaryota</taxon>
        <taxon>Fungi</taxon>
        <taxon>Dikarya</taxon>
        <taxon>Basidiomycota</taxon>
        <taxon>Agaricomycotina</taxon>
        <taxon>Agaricomycetes</taxon>
        <taxon>Cantharellales</taxon>
        <taxon>Ceratobasidiaceae</taxon>
        <taxon>Rhizoctonia</taxon>
    </lineage>
</organism>
<feature type="compositionally biased region" description="Basic and acidic residues" evidence="1">
    <location>
        <begin position="1"/>
        <end position="21"/>
    </location>
</feature>
<evidence type="ECO:0000313" key="3">
    <source>
        <dbReference type="Proteomes" id="UP000044841"/>
    </source>
</evidence>
<accession>A0A0K6FUZ7</accession>
<evidence type="ECO:0000313" key="2">
    <source>
        <dbReference type="EMBL" id="CUA70021.1"/>
    </source>
</evidence>
<dbReference type="AlphaFoldDB" id="A0A0K6FUZ7"/>
<feature type="compositionally biased region" description="Pro residues" evidence="1">
    <location>
        <begin position="28"/>
        <end position="38"/>
    </location>
</feature>